<accession>A0ABX5A985</accession>
<gene>
    <name evidence="1" type="ORF">C5C40_16065</name>
</gene>
<dbReference type="Proteomes" id="UP000239698">
    <property type="component" value="Unassembled WGS sequence"/>
</dbReference>
<reference evidence="1 2" key="1">
    <citation type="submission" date="2018-02" db="EMBL/GenBank/DDBJ databases">
        <title>Bacteriophage NCPPB3778 and a type I-E CRISPR drive the evolution of the US Biological Select Agent, Rathayibacter toxicus.</title>
        <authorList>
            <person name="Davis E.W.II."/>
            <person name="Tabima J.F."/>
            <person name="Weisberg A.J."/>
            <person name="Lopes L.D."/>
            <person name="Wiseman M.S."/>
            <person name="Wiseman M.S."/>
            <person name="Pupko T."/>
            <person name="Belcher M.S."/>
            <person name="Sechler A.J."/>
            <person name="Tancos M.A."/>
            <person name="Schroeder B.K."/>
            <person name="Murray T.D."/>
            <person name="Luster D.G."/>
            <person name="Schneider W.L."/>
            <person name="Rogers E."/>
            <person name="Andreote F.D."/>
            <person name="Grunwald N.J."/>
            <person name="Putnam M.L."/>
            <person name="Chang J.H."/>
        </authorList>
    </citation>
    <scope>NUCLEOTIDE SEQUENCE [LARGE SCALE GENOMIC DNA]</scope>
    <source>
        <strain evidence="1 2">AY1D6</strain>
    </source>
</reference>
<name>A0ABX5A985_RATRA</name>
<organism evidence="1 2">
    <name type="scientific">Rathayibacter rathayi</name>
    <name type="common">Corynebacterium rathayi</name>
    <dbReference type="NCBI Taxonomy" id="33887"/>
    <lineage>
        <taxon>Bacteria</taxon>
        <taxon>Bacillati</taxon>
        <taxon>Actinomycetota</taxon>
        <taxon>Actinomycetes</taxon>
        <taxon>Micrococcales</taxon>
        <taxon>Microbacteriaceae</taxon>
        <taxon>Rathayibacter</taxon>
    </lineage>
</organism>
<evidence type="ECO:0000313" key="2">
    <source>
        <dbReference type="Proteomes" id="UP000239698"/>
    </source>
</evidence>
<comment type="caution">
    <text evidence="1">The sequence shown here is derived from an EMBL/GenBank/DDBJ whole genome shotgun (WGS) entry which is preliminary data.</text>
</comment>
<sequence>MIGAGMNNASNFERLSQIQEGIIDFTLGQVVSNVEKLYIQGKVTDDGLGNITSVQGQLEYAIVNGKVVDNIKVVTKEEYRENSRFILPRIEELHDLLIALQGKSPVRFRWAVDTKTGQVESDWTYYDDLTAEEKKDDFWQNWEGDFAWKAQLEAELAGE</sequence>
<proteinExistence type="predicted"/>
<dbReference type="EMBL" id="PSVT01000081">
    <property type="protein sequence ID" value="PPH70529.1"/>
    <property type="molecule type" value="Genomic_DNA"/>
</dbReference>
<evidence type="ECO:0000313" key="1">
    <source>
        <dbReference type="EMBL" id="PPH70529.1"/>
    </source>
</evidence>
<keyword evidence="2" id="KW-1185">Reference proteome</keyword>
<protein>
    <submittedName>
        <fullName evidence="1">Uncharacterized protein</fullName>
    </submittedName>
</protein>